<dbReference type="AlphaFoldDB" id="A0A917M7E4"/>
<organism evidence="3 4">
    <name type="scientific">Parapedobacter pyrenivorans</name>
    <dbReference type="NCBI Taxonomy" id="1305674"/>
    <lineage>
        <taxon>Bacteria</taxon>
        <taxon>Pseudomonadati</taxon>
        <taxon>Bacteroidota</taxon>
        <taxon>Sphingobacteriia</taxon>
        <taxon>Sphingobacteriales</taxon>
        <taxon>Sphingobacteriaceae</taxon>
        <taxon>Parapedobacter</taxon>
    </lineage>
</organism>
<reference evidence="3" key="2">
    <citation type="submission" date="2020-09" db="EMBL/GenBank/DDBJ databases">
        <authorList>
            <person name="Sun Q."/>
            <person name="Zhou Y."/>
        </authorList>
    </citation>
    <scope>NUCLEOTIDE SEQUENCE</scope>
    <source>
        <strain evidence="3">CGMCC 1.12195</strain>
    </source>
</reference>
<dbReference type="InterPro" id="IPR013320">
    <property type="entry name" value="ConA-like_dom_sf"/>
</dbReference>
<reference evidence="3" key="1">
    <citation type="journal article" date="2014" name="Int. J. Syst. Evol. Microbiol.">
        <title>Complete genome sequence of Corynebacterium casei LMG S-19264T (=DSM 44701T), isolated from a smear-ripened cheese.</title>
        <authorList>
            <consortium name="US DOE Joint Genome Institute (JGI-PGF)"/>
            <person name="Walter F."/>
            <person name="Albersmeier A."/>
            <person name="Kalinowski J."/>
            <person name="Ruckert C."/>
        </authorList>
    </citation>
    <scope>NUCLEOTIDE SEQUENCE</scope>
    <source>
        <strain evidence="3">CGMCC 1.12195</strain>
    </source>
</reference>
<evidence type="ECO:0000256" key="1">
    <source>
        <dbReference type="ARBA" id="ARBA00022729"/>
    </source>
</evidence>
<dbReference type="GO" id="GO:0005975">
    <property type="term" value="P:carbohydrate metabolic process"/>
    <property type="evidence" value="ECO:0007669"/>
    <property type="project" value="UniProtKB-ARBA"/>
</dbReference>
<feature type="domain" description="SbsA Ig-like" evidence="2">
    <location>
        <begin position="39"/>
        <end position="149"/>
    </location>
</feature>
<dbReference type="Pfam" id="PF13385">
    <property type="entry name" value="Laminin_G_3"/>
    <property type="match status" value="1"/>
</dbReference>
<evidence type="ECO:0000313" key="4">
    <source>
        <dbReference type="Proteomes" id="UP000660862"/>
    </source>
</evidence>
<dbReference type="Proteomes" id="UP000660862">
    <property type="component" value="Unassembled WGS sequence"/>
</dbReference>
<keyword evidence="4" id="KW-1185">Reference proteome</keyword>
<comment type="caution">
    <text evidence="3">The sequence shown here is derived from an EMBL/GenBank/DDBJ whole genome shotgun (WGS) entry which is preliminary data.</text>
</comment>
<dbReference type="Gene3D" id="2.60.120.200">
    <property type="match status" value="1"/>
</dbReference>
<dbReference type="GO" id="GO:0004553">
    <property type="term" value="F:hydrolase activity, hydrolyzing O-glycosyl compounds"/>
    <property type="evidence" value="ECO:0007669"/>
    <property type="project" value="UniProtKB-ARBA"/>
</dbReference>
<protein>
    <recommendedName>
        <fullName evidence="2">SbsA Ig-like domain-containing protein</fullName>
    </recommendedName>
</protein>
<evidence type="ECO:0000259" key="2">
    <source>
        <dbReference type="Pfam" id="PF13205"/>
    </source>
</evidence>
<dbReference type="InterPro" id="IPR032812">
    <property type="entry name" value="SbsA_Ig"/>
</dbReference>
<feature type="domain" description="SbsA Ig-like" evidence="2">
    <location>
        <begin position="157"/>
        <end position="260"/>
    </location>
</feature>
<evidence type="ECO:0000313" key="3">
    <source>
        <dbReference type="EMBL" id="GGG82220.1"/>
    </source>
</evidence>
<proteinExistence type="predicted"/>
<accession>A0A917M7E4</accession>
<dbReference type="EMBL" id="BMER01000001">
    <property type="protein sequence ID" value="GGG82220.1"/>
    <property type="molecule type" value="Genomic_DNA"/>
</dbReference>
<dbReference type="SUPFAM" id="SSF49899">
    <property type="entry name" value="Concanavalin A-like lectins/glucanases"/>
    <property type="match status" value="1"/>
</dbReference>
<sequence>MLLDMNKVKYRYRQLQLVWVVIAAVCLGACKEEFDHTIDTANPTVVSYNPVSGVEGIAIDSRLILTFDEIVKKGKGTITIAGESGGTQVIDVTSDDVTIGEDERIVTIVPSEFDADEVYTVTLERGIVMDLLDNEFMGLPEGTSWTFTTAGESGLPLTAMMPANGGTDASLFDLYLAFASAVSKGEGNIRVIGPDGSVLADLPVASQQVMINGGEVTVSLPTPLAFATDYRVTIEEGAFVDINGKTFQGFDEASPWAFTTTAGSADDVVVYLPMDDDLADASGNRFDATLGMKATAEIGFVEDPIRGKVVEFNPGSYAVLPKHDLLRPTATQNFSINLWVKLQGIGSDPVIFSNSDWDSGSNPGLVLCTDGGATYNGTPETGRGWIVKVAGSDANARTRIDWRAGQTNPPAPALSDNRWHMVTMVINQTEKQLQVYIDGTAYAQDGNPSSDDLSTLVGPLWDEVNDYPFTLWEGGTGDYNAGSDTRKVLTGLMDELHIYKKALTEAEVTALYND</sequence>
<gene>
    <name evidence="3" type="ORF">GCM10007415_13800</name>
</gene>
<dbReference type="Pfam" id="PF13205">
    <property type="entry name" value="Big_5"/>
    <property type="match status" value="2"/>
</dbReference>
<name>A0A917M7E4_9SPHI</name>
<keyword evidence="1" id="KW-0732">Signal</keyword>